<sequence>MTKEKIKKFMIYGVYGDILKYKNDILTTEKEPWKSYNKWQWSYITELLILTLKSLIPSTKSVKTQIDYNRFREELNLWYYYRHGYNEILLKSAKGKLHKRNYWIDEDDSVYSRIFLITASNKEFSEVKDEVIKNILYTTGNIENLLEGIVLSKLLHLLINENNRNIKDLLKEEIIHLSQKDIVEKYRKHFRFDIKTYPNNYTIVFEKLRISILNLLNGIKEKRFKRLKISLDILQGNIIYFDNIEYDFFLYGLMSLFMPRTKKIDYDNIKLIENLAIYLSKLRNGRIPPENLYIKDYHLPDIFKFNEGEFFFHSLLNKCKVIKKEKTNTYIKSLISSKTGMYRFIKIK</sequence>
<protein>
    <submittedName>
        <fullName evidence="1">Uncharacterized protein</fullName>
    </submittedName>
</protein>
<proteinExistence type="predicted"/>
<reference evidence="1 2" key="1">
    <citation type="submission" date="2016-08" db="EMBL/GenBank/DDBJ databases">
        <title>Novel Firmicutes and Novel Genomes.</title>
        <authorList>
            <person name="Poppleton D.I."/>
            <person name="Gribaldo S."/>
        </authorList>
    </citation>
    <scope>NUCLEOTIDE SEQUENCE [LARGE SCALE GENOMIC DNA]</scope>
    <source>
        <strain evidence="1 2">CTT3</strain>
    </source>
</reference>
<evidence type="ECO:0000313" key="2">
    <source>
        <dbReference type="Proteomes" id="UP000284177"/>
    </source>
</evidence>
<accession>A0A419T542</accession>
<dbReference type="Proteomes" id="UP000284177">
    <property type="component" value="Unassembled WGS sequence"/>
</dbReference>
<keyword evidence="2" id="KW-1185">Reference proteome</keyword>
<dbReference type="EMBL" id="MCIB01000010">
    <property type="protein sequence ID" value="RKD32566.1"/>
    <property type="molecule type" value="Genomic_DNA"/>
</dbReference>
<dbReference type="RefSeq" id="WP_120168421.1">
    <property type="nucleotide sequence ID" value="NZ_MCIB01000010.1"/>
</dbReference>
<organism evidence="1 2">
    <name type="scientific">Thermohalobacter berrensis</name>
    <dbReference type="NCBI Taxonomy" id="99594"/>
    <lineage>
        <taxon>Bacteria</taxon>
        <taxon>Bacillati</taxon>
        <taxon>Bacillota</taxon>
        <taxon>Tissierellia</taxon>
        <taxon>Tissierellales</taxon>
        <taxon>Thermohalobacteraceae</taxon>
        <taxon>Thermohalobacter</taxon>
    </lineage>
</organism>
<name>A0A419T542_9FIRM</name>
<dbReference type="OrthoDB" id="1950456at2"/>
<evidence type="ECO:0000313" key="1">
    <source>
        <dbReference type="EMBL" id="RKD32566.1"/>
    </source>
</evidence>
<dbReference type="AlphaFoldDB" id="A0A419T542"/>
<comment type="caution">
    <text evidence="1">The sequence shown here is derived from an EMBL/GenBank/DDBJ whole genome shotgun (WGS) entry which is preliminary data.</text>
</comment>
<gene>
    <name evidence="1" type="ORF">BET03_10850</name>
</gene>